<dbReference type="Proteomes" id="UP000010809">
    <property type="component" value="Chromosome"/>
</dbReference>
<keyword evidence="1" id="KW-0418">Kinase</keyword>
<reference evidence="1" key="1">
    <citation type="submission" date="2015-12" db="EMBL/GenBank/DDBJ databases">
        <authorList>
            <person name="Tikhonova T.V."/>
            <person name="Pavlov A.R."/>
            <person name="Beletsky A.V."/>
            <person name="Mardanov A.V."/>
            <person name="Sorokin D.Y."/>
            <person name="Ravin N.V."/>
            <person name="Popov V.O."/>
        </authorList>
    </citation>
    <scope>NUCLEOTIDE SEQUENCE</scope>
    <source>
        <strain evidence="1">DSM 14787</strain>
    </source>
</reference>
<protein>
    <submittedName>
        <fullName evidence="1">Mn2+dependent serine/threonine protein kinase</fullName>
    </submittedName>
</protein>
<evidence type="ECO:0000313" key="1">
    <source>
        <dbReference type="EMBL" id="AGA33019.1"/>
    </source>
</evidence>
<dbReference type="InterPro" id="IPR011009">
    <property type="entry name" value="Kinase-like_dom_sf"/>
</dbReference>
<dbReference type="GO" id="GO:0004674">
    <property type="term" value="F:protein serine/threonine kinase activity"/>
    <property type="evidence" value="ECO:0007669"/>
    <property type="project" value="UniProtKB-KW"/>
</dbReference>
<dbReference type="PATRIC" id="fig|1255043.3.peg.1363"/>
<dbReference type="SUPFAM" id="SSF56112">
    <property type="entry name" value="Protein kinase-like (PK-like)"/>
    <property type="match status" value="1"/>
</dbReference>
<dbReference type="STRING" id="1255043.TVNIR_1348"/>
<dbReference type="KEGG" id="tni:TVNIR_1348"/>
<proteinExistence type="predicted"/>
<keyword evidence="1" id="KW-0723">Serine/threonine-protein kinase</keyword>
<keyword evidence="1" id="KW-0808">Transferase</keyword>
<dbReference type="AlphaFoldDB" id="L0DTT9"/>
<dbReference type="EMBL" id="CP003989">
    <property type="protein sequence ID" value="AGA33019.1"/>
    <property type="molecule type" value="Genomic_DNA"/>
</dbReference>
<gene>
    <name evidence="1" type="ordered locus">TVNIR_1348</name>
</gene>
<name>L0DTT9_THIND</name>
<evidence type="ECO:0000313" key="2">
    <source>
        <dbReference type="Proteomes" id="UP000010809"/>
    </source>
</evidence>
<organism evidence="1 2">
    <name type="scientific">Thioalkalivibrio nitratireducens (strain DSM 14787 / UNIQEM 213 / ALEN2)</name>
    <dbReference type="NCBI Taxonomy" id="1255043"/>
    <lineage>
        <taxon>Bacteria</taxon>
        <taxon>Pseudomonadati</taxon>
        <taxon>Pseudomonadota</taxon>
        <taxon>Gammaproteobacteria</taxon>
        <taxon>Chromatiales</taxon>
        <taxon>Ectothiorhodospiraceae</taxon>
        <taxon>Thioalkalivibrio</taxon>
    </lineage>
</organism>
<keyword evidence="2" id="KW-1185">Reference proteome</keyword>
<dbReference type="HOGENOM" id="CLU_086892_0_0_6"/>
<dbReference type="eggNOG" id="COG3642">
    <property type="taxonomic scope" value="Bacteria"/>
</dbReference>
<sequence>MLRVALGHWPSLASLRQSGRQRLSFEASRLRALARAGEQVPEVLYQSDRVLVTEDVGTTVQEHLERLPVRDRAVLMRRLAADQARFHDAGQWHGAAQFRNLTLCGGVLHRIDFEENLEGVLPVRYRQVFDLFLIVHSLAERRALGSSCQREAMGARFLEEYLEHRQTEPPLIELLQLHRWLAAGSAALRWAARFGGRDVERALITSAAIQQVMPRVRALREYAQAR</sequence>
<accession>L0DTT9</accession>